<gene>
    <name evidence="2" type="ORF">SDC9_18073</name>
</gene>
<protein>
    <recommendedName>
        <fullName evidence="1">SnoaL-like domain-containing protein</fullName>
    </recommendedName>
</protein>
<dbReference type="PROSITE" id="PS51257">
    <property type="entry name" value="PROKAR_LIPOPROTEIN"/>
    <property type="match status" value="1"/>
</dbReference>
<dbReference type="InterPro" id="IPR037401">
    <property type="entry name" value="SnoaL-like"/>
</dbReference>
<organism evidence="2">
    <name type="scientific">bioreactor metagenome</name>
    <dbReference type="NCBI Taxonomy" id="1076179"/>
    <lineage>
        <taxon>unclassified sequences</taxon>
        <taxon>metagenomes</taxon>
        <taxon>ecological metagenomes</taxon>
    </lineage>
</organism>
<dbReference type="EMBL" id="VSSQ01000065">
    <property type="protein sequence ID" value="MPL72291.1"/>
    <property type="molecule type" value="Genomic_DNA"/>
</dbReference>
<sequence>MKKFRIIPLILLLLASACCRNEQPVCDVAAEKSAIKLALQKYVIANEAKNISMIEELWANDSAVLSLGTDRRDIIRGFEAVRQTFASQFERFEDTFIAARDLDIYVHPSCETGWFSEILQYNYTIGDKSYEYGDLRFSGFLEKRDGKWVIIHTHLSAPADNNIRK</sequence>
<proteinExistence type="predicted"/>
<dbReference type="AlphaFoldDB" id="A0A644U323"/>
<evidence type="ECO:0000313" key="2">
    <source>
        <dbReference type="EMBL" id="MPL72291.1"/>
    </source>
</evidence>
<dbReference type="Pfam" id="PF13474">
    <property type="entry name" value="SnoaL_3"/>
    <property type="match status" value="1"/>
</dbReference>
<reference evidence="2" key="1">
    <citation type="submission" date="2019-08" db="EMBL/GenBank/DDBJ databases">
        <authorList>
            <person name="Kucharzyk K."/>
            <person name="Murdoch R.W."/>
            <person name="Higgins S."/>
            <person name="Loffler F."/>
        </authorList>
    </citation>
    <scope>NUCLEOTIDE SEQUENCE</scope>
</reference>
<dbReference type="Gene3D" id="3.10.450.50">
    <property type="match status" value="1"/>
</dbReference>
<name>A0A644U323_9ZZZZ</name>
<comment type="caution">
    <text evidence="2">The sequence shown here is derived from an EMBL/GenBank/DDBJ whole genome shotgun (WGS) entry which is preliminary data.</text>
</comment>
<feature type="domain" description="SnoaL-like" evidence="1">
    <location>
        <begin position="37"/>
        <end position="159"/>
    </location>
</feature>
<accession>A0A644U323</accession>
<evidence type="ECO:0000259" key="1">
    <source>
        <dbReference type="Pfam" id="PF13474"/>
    </source>
</evidence>
<dbReference type="SUPFAM" id="SSF54427">
    <property type="entry name" value="NTF2-like"/>
    <property type="match status" value="1"/>
</dbReference>
<dbReference type="InterPro" id="IPR032710">
    <property type="entry name" value="NTF2-like_dom_sf"/>
</dbReference>